<protein>
    <submittedName>
        <fullName evidence="1">Uncharacterized protein</fullName>
    </submittedName>
</protein>
<organism evidence="1">
    <name type="scientific">Siphoviridae sp. ctxMM9</name>
    <dbReference type="NCBI Taxonomy" id="2827973"/>
    <lineage>
        <taxon>Viruses</taxon>
        <taxon>Duplodnaviria</taxon>
        <taxon>Heunggongvirae</taxon>
        <taxon>Uroviricota</taxon>
        <taxon>Caudoviricetes</taxon>
    </lineage>
</organism>
<evidence type="ECO:0000313" key="1">
    <source>
        <dbReference type="EMBL" id="DAF58840.1"/>
    </source>
</evidence>
<accession>A0A8S5T6V7</accession>
<reference evidence="1" key="1">
    <citation type="journal article" date="2021" name="Proc. Natl. Acad. Sci. U.S.A.">
        <title>A Catalog of Tens of Thousands of Viruses from Human Metagenomes Reveals Hidden Associations with Chronic Diseases.</title>
        <authorList>
            <person name="Tisza M.J."/>
            <person name="Buck C.B."/>
        </authorList>
    </citation>
    <scope>NUCLEOTIDE SEQUENCE</scope>
    <source>
        <strain evidence="1">CtxMM9</strain>
    </source>
</reference>
<name>A0A8S5T6V7_9CAUD</name>
<proteinExistence type="predicted"/>
<dbReference type="EMBL" id="BK032759">
    <property type="protein sequence ID" value="DAF58840.1"/>
    <property type="molecule type" value="Genomic_DNA"/>
</dbReference>
<sequence>MFPSGINLKKVMLLLHRKIGIATLQPFMNR</sequence>